<dbReference type="GO" id="GO:0043386">
    <property type="term" value="P:mycotoxin biosynthetic process"/>
    <property type="evidence" value="ECO:0007669"/>
    <property type="project" value="InterPro"/>
</dbReference>
<name>A0A9P6CFJ2_9AGAR</name>
<organism evidence="4 5">
    <name type="scientific">Collybia nuda</name>
    <dbReference type="NCBI Taxonomy" id="64659"/>
    <lineage>
        <taxon>Eukaryota</taxon>
        <taxon>Fungi</taxon>
        <taxon>Dikarya</taxon>
        <taxon>Basidiomycota</taxon>
        <taxon>Agaricomycotina</taxon>
        <taxon>Agaricomycetes</taxon>
        <taxon>Agaricomycetidae</taxon>
        <taxon>Agaricales</taxon>
        <taxon>Tricholomatineae</taxon>
        <taxon>Clitocybaceae</taxon>
        <taxon>Collybia</taxon>
    </lineage>
</organism>
<evidence type="ECO:0000256" key="1">
    <source>
        <dbReference type="ARBA" id="ARBA00004685"/>
    </source>
</evidence>
<evidence type="ECO:0000313" key="5">
    <source>
        <dbReference type="Proteomes" id="UP000807353"/>
    </source>
</evidence>
<proteinExistence type="inferred from homology"/>
<feature type="non-terminal residue" evidence="4">
    <location>
        <position position="1"/>
    </location>
</feature>
<dbReference type="AlphaFoldDB" id="A0A9P6CFJ2"/>
<comment type="caution">
    <text evidence="4">The sequence shown here is derived from an EMBL/GenBank/DDBJ whole genome shotgun (WGS) entry which is preliminary data.</text>
</comment>
<accession>A0A9P6CFJ2</accession>
<evidence type="ECO:0008006" key="6">
    <source>
        <dbReference type="Google" id="ProtNLM"/>
    </source>
</evidence>
<dbReference type="OrthoDB" id="3687641at2759"/>
<evidence type="ECO:0000256" key="2">
    <source>
        <dbReference type="ARBA" id="ARBA00023002"/>
    </source>
</evidence>
<keyword evidence="2" id="KW-0560">Oxidoreductase</keyword>
<dbReference type="InterPro" id="IPR021765">
    <property type="entry name" value="UstYa-like"/>
</dbReference>
<reference evidence="4" key="1">
    <citation type="submission" date="2020-11" db="EMBL/GenBank/DDBJ databases">
        <authorList>
            <consortium name="DOE Joint Genome Institute"/>
            <person name="Ahrendt S."/>
            <person name="Riley R."/>
            <person name="Andreopoulos W."/>
            <person name="Labutti K."/>
            <person name="Pangilinan J."/>
            <person name="Ruiz-Duenas F.J."/>
            <person name="Barrasa J.M."/>
            <person name="Sanchez-Garcia M."/>
            <person name="Camarero S."/>
            <person name="Miyauchi S."/>
            <person name="Serrano A."/>
            <person name="Linde D."/>
            <person name="Babiker R."/>
            <person name="Drula E."/>
            <person name="Ayuso-Fernandez I."/>
            <person name="Pacheco R."/>
            <person name="Padilla G."/>
            <person name="Ferreira P."/>
            <person name="Barriuso J."/>
            <person name="Kellner H."/>
            <person name="Castanera R."/>
            <person name="Alfaro M."/>
            <person name="Ramirez L."/>
            <person name="Pisabarro A.G."/>
            <person name="Kuo A."/>
            <person name="Tritt A."/>
            <person name="Lipzen A."/>
            <person name="He G."/>
            <person name="Yan M."/>
            <person name="Ng V."/>
            <person name="Cullen D."/>
            <person name="Martin F."/>
            <person name="Rosso M.-N."/>
            <person name="Henrissat B."/>
            <person name="Hibbett D."/>
            <person name="Martinez A.T."/>
            <person name="Grigoriev I.V."/>
        </authorList>
    </citation>
    <scope>NUCLEOTIDE SEQUENCE</scope>
    <source>
        <strain evidence="4">CBS 247.69</strain>
    </source>
</reference>
<keyword evidence="5" id="KW-1185">Reference proteome</keyword>
<dbReference type="Pfam" id="PF11807">
    <property type="entry name" value="UstYa"/>
    <property type="match status" value="1"/>
</dbReference>
<protein>
    <recommendedName>
        <fullName evidence="6">Oxidase ustYa</fullName>
    </recommendedName>
</protein>
<gene>
    <name evidence="4" type="ORF">BDZ94DRAFT_1356207</name>
</gene>
<comment type="similarity">
    <text evidence="3">Belongs to the ustYa family.</text>
</comment>
<comment type="pathway">
    <text evidence="1">Mycotoxin biosynthesis.</text>
</comment>
<dbReference type="GO" id="GO:0016491">
    <property type="term" value="F:oxidoreductase activity"/>
    <property type="evidence" value="ECO:0007669"/>
    <property type="project" value="UniProtKB-KW"/>
</dbReference>
<dbReference type="PANTHER" id="PTHR33365:SF11">
    <property type="entry name" value="TAT PATHWAY SIGNAL SEQUENCE"/>
    <property type="match status" value="1"/>
</dbReference>
<evidence type="ECO:0000256" key="3">
    <source>
        <dbReference type="ARBA" id="ARBA00035112"/>
    </source>
</evidence>
<dbReference type="EMBL" id="MU150257">
    <property type="protein sequence ID" value="KAF9464032.1"/>
    <property type="molecule type" value="Genomic_DNA"/>
</dbReference>
<sequence>AYRGHDFPETLPLPNPLQKVLLTVEESTHYALKGYQSDDEWFALATDSYGYIRLGPHNRTFVVTMFHQLHCLRMLNLGFNPTEAIGGGHLQHCLSYLRQMVLCNPDLTLEPAGWEMKDFETERIGSTHECYDWSLVYDVVDRNYQWWNVTK</sequence>
<dbReference type="PANTHER" id="PTHR33365">
    <property type="entry name" value="YALI0B05434P"/>
    <property type="match status" value="1"/>
</dbReference>
<dbReference type="Proteomes" id="UP000807353">
    <property type="component" value="Unassembled WGS sequence"/>
</dbReference>
<evidence type="ECO:0000313" key="4">
    <source>
        <dbReference type="EMBL" id="KAF9464032.1"/>
    </source>
</evidence>